<dbReference type="EMBL" id="LAZR01014104">
    <property type="protein sequence ID" value="KKM18944.1"/>
    <property type="molecule type" value="Genomic_DNA"/>
</dbReference>
<evidence type="ECO:0000313" key="2">
    <source>
        <dbReference type="EMBL" id="KKM18944.1"/>
    </source>
</evidence>
<feature type="transmembrane region" description="Helical" evidence="1">
    <location>
        <begin position="93"/>
        <end position="117"/>
    </location>
</feature>
<name>A0A0F9IGM6_9ZZZZ</name>
<keyword evidence="1" id="KW-0812">Transmembrane</keyword>
<evidence type="ECO:0000256" key="1">
    <source>
        <dbReference type="SAM" id="Phobius"/>
    </source>
</evidence>
<feature type="transmembrane region" description="Helical" evidence="1">
    <location>
        <begin position="129"/>
        <end position="155"/>
    </location>
</feature>
<protein>
    <submittedName>
        <fullName evidence="2">Uncharacterized protein</fullName>
    </submittedName>
</protein>
<feature type="transmembrane region" description="Helical" evidence="1">
    <location>
        <begin position="43"/>
        <end position="63"/>
    </location>
</feature>
<feature type="transmembrane region" description="Helical" evidence="1">
    <location>
        <begin position="21"/>
        <end position="37"/>
    </location>
</feature>
<feature type="non-terminal residue" evidence="2">
    <location>
        <position position="1"/>
    </location>
</feature>
<organism evidence="2">
    <name type="scientific">marine sediment metagenome</name>
    <dbReference type="NCBI Taxonomy" id="412755"/>
    <lineage>
        <taxon>unclassified sequences</taxon>
        <taxon>metagenomes</taxon>
        <taxon>ecological metagenomes</taxon>
    </lineage>
</organism>
<dbReference type="AlphaFoldDB" id="A0A0F9IGM6"/>
<keyword evidence="1" id="KW-0472">Membrane</keyword>
<accession>A0A0F9IGM6</accession>
<keyword evidence="1" id="KW-1133">Transmembrane helix</keyword>
<reference evidence="2" key="1">
    <citation type="journal article" date="2015" name="Nature">
        <title>Complex archaea that bridge the gap between prokaryotes and eukaryotes.</title>
        <authorList>
            <person name="Spang A."/>
            <person name="Saw J.H."/>
            <person name="Jorgensen S.L."/>
            <person name="Zaremba-Niedzwiedzka K."/>
            <person name="Martijn J."/>
            <person name="Lind A.E."/>
            <person name="van Eijk R."/>
            <person name="Schleper C."/>
            <person name="Guy L."/>
            <person name="Ettema T.J."/>
        </authorList>
    </citation>
    <scope>NUCLEOTIDE SEQUENCE</scope>
</reference>
<proteinExistence type="predicted"/>
<gene>
    <name evidence="2" type="ORF">LCGC14_1660660</name>
</gene>
<comment type="caution">
    <text evidence="2">The sequence shown here is derived from an EMBL/GenBank/DDBJ whole genome shotgun (WGS) entry which is preliminary data.</text>
</comment>
<sequence>FKEALKSPPPERLAKVEYQSHFFQMLGISFVCIILLFKGYWYIIFAFIFGLGISYSQGMSAYIKYTNIMALIKPESFKDYDKDNSPTRRRSKIIYHVFGSTAKWVSILVAAVIPLFFIQFAESRIAFSFAYVMMMIVIFFLVYFFFFYWVANYVYKKEVKIK</sequence>